<dbReference type="InterPro" id="IPR026039">
    <property type="entry name" value="YfgM"/>
</dbReference>
<dbReference type="EMBL" id="VJON01000001">
    <property type="protein sequence ID" value="TSE36455.1"/>
    <property type="molecule type" value="Genomic_DNA"/>
</dbReference>
<evidence type="ECO:0000256" key="7">
    <source>
        <dbReference type="ARBA" id="ARBA00023186"/>
    </source>
</evidence>
<keyword evidence="11" id="KW-1185">Reference proteome</keyword>
<dbReference type="RefSeq" id="WP_144327122.1">
    <property type="nucleotide sequence ID" value="NZ_VJON01000001.1"/>
</dbReference>
<evidence type="ECO:0000256" key="3">
    <source>
        <dbReference type="ARBA" id="ARBA00022475"/>
    </source>
</evidence>
<comment type="subcellular location">
    <subcellularLocation>
        <location evidence="2">Cell membrane</location>
    </subcellularLocation>
    <subcellularLocation>
        <location evidence="1">Membrane</location>
        <topology evidence="1">Single-pass membrane protein</topology>
    </subcellularLocation>
</comment>
<evidence type="ECO:0000256" key="8">
    <source>
        <dbReference type="SAM" id="Phobius"/>
    </source>
</evidence>
<evidence type="ECO:0000256" key="2">
    <source>
        <dbReference type="ARBA" id="ARBA00004236"/>
    </source>
</evidence>
<evidence type="ECO:0000256" key="4">
    <source>
        <dbReference type="ARBA" id="ARBA00022692"/>
    </source>
</evidence>
<evidence type="ECO:0000256" key="5">
    <source>
        <dbReference type="ARBA" id="ARBA00022989"/>
    </source>
</evidence>
<evidence type="ECO:0000313" key="11">
    <source>
        <dbReference type="Proteomes" id="UP000318294"/>
    </source>
</evidence>
<evidence type="ECO:0000313" key="10">
    <source>
        <dbReference type="EMBL" id="TSE36455.1"/>
    </source>
</evidence>
<organism evidence="10 11">
    <name type="scientific">Tepidimonas charontis</name>
    <dbReference type="NCBI Taxonomy" id="2267262"/>
    <lineage>
        <taxon>Bacteria</taxon>
        <taxon>Pseudomonadati</taxon>
        <taxon>Pseudomonadota</taxon>
        <taxon>Betaproteobacteria</taxon>
        <taxon>Burkholderiales</taxon>
        <taxon>Tepidimonas</taxon>
    </lineage>
</organism>
<dbReference type="AlphaFoldDB" id="A0A554XKU4"/>
<dbReference type="Proteomes" id="UP000318294">
    <property type="component" value="Unassembled WGS sequence"/>
</dbReference>
<comment type="caution">
    <text evidence="10">The sequence shown here is derived from an EMBL/GenBank/DDBJ whole genome shotgun (WGS) entry which is preliminary data.</text>
</comment>
<dbReference type="PANTHER" id="PTHR38035:SF1">
    <property type="entry name" value="ANCILLARY SECYEG TRANSLOCON SUBUNIT"/>
    <property type="match status" value="1"/>
</dbReference>
<feature type="domain" description="Ancillary SecYEG translocon subunit/Cell division coordinator CpoB TPR" evidence="9">
    <location>
        <begin position="17"/>
        <end position="210"/>
    </location>
</feature>
<keyword evidence="4 8" id="KW-0812">Transmembrane</keyword>
<dbReference type="OrthoDB" id="8521102at2"/>
<dbReference type="PIRSF" id="PIRSF006170">
    <property type="entry name" value="YfgM"/>
    <property type="match status" value="1"/>
</dbReference>
<keyword evidence="5 8" id="KW-1133">Transmembrane helix</keyword>
<dbReference type="Pfam" id="PF09976">
    <property type="entry name" value="TPR_21"/>
    <property type="match status" value="1"/>
</dbReference>
<reference evidence="10 11" key="1">
    <citation type="submission" date="2019-07" db="EMBL/GenBank/DDBJ databases">
        <title>Tepidimonas charontis SPSP-6 draft genome.</title>
        <authorList>
            <person name="Da Costa M.S."/>
            <person name="Froufe H.J.C."/>
            <person name="Egas C."/>
            <person name="Albuquerque L."/>
        </authorList>
    </citation>
    <scope>NUCLEOTIDE SEQUENCE [LARGE SCALE GENOMIC DNA]</scope>
    <source>
        <strain evidence="10 11">SPSP-6</strain>
    </source>
</reference>
<dbReference type="PANTHER" id="PTHR38035">
    <property type="entry name" value="UPF0070 PROTEIN YFGM"/>
    <property type="match status" value="1"/>
</dbReference>
<protein>
    <submittedName>
        <fullName evidence="10">Tetratricopeptide repeat-like domain protein</fullName>
    </submittedName>
</protein>
<evidence type="ECO:0000256" key="1">
    <source>
        <dbReference type="ARBA" id="ARBA00004167"/>
    </source>
</evidence>
<keyword evidence="3" id="KW-1003">Cell membrane</keyword>
<name>A0A554XKU4_9BURK</name>
<keyword evidence="7" id="KW-0143">Chaperone</keyword>
<feature type="transmembrane region" description="Helical" evidence="8">
    <location>
        <begin position="20"/>
        <end position="41"/>
    </location>
</feature>
<evidence type="ECO:0000259" key="9">
    <source>
        <dbReference type="Pfam" id="PF09976"/>
    </source>
</evidence>
<sequence length="220" mass="24231">MASHYDLEEQEQIDRLKAFWAAWGNVITWALVAALAAFAAYNGWQYWERRQALQATALLDELEQAARGADVERVRRVWSDLQAQAPRTVQAQQGALWAARALADAGAVQDAKAAAQFAAERGRDPTLAALARLRLAALELDAGQADAALRWLQFEWPSALRPWAADRRGDVQQVRGELDAARAAYQEAWRGLADDSGYRAIVEAKLNALGVDPTQPEAKP</sequence>
<dbReference type="GO" id="GO:0005886">
    <property type="term" value="C:plasma membrane"/>
    <property type="evidence" value="ECO:0007669"/>
    <property type="project" value="UniProtKB-SubCell"/>
</dbReference>
<keyword evidence="6 8" id="KW-0472">Membrane</keyword>
<evidence type="ECO:0000256" key="6">
    <source>
        <dbReference type="ARBA" id="ARBA00023136"/>
    </source>
</evidence>
<dbReference type="InterPro" id="IPR018704">
    <property type="entry name" value="SecYEG/CpoB_TPR"/>
</dbReference>
<proteinExistence type="predicted"/>
<accession>A0A554XKU4</accession>
<gene>
    <name evidence="10" type="ORF">Tchar_00079</name>
</gene>
<dbReference type="GO" id="GO:0044877">
    <property type="term" value="F:protein-containing complex binding"/>
    <property type="evidence" value="ECO:0007669"/>
    <property type="project" value="InterPro"/>
</dbReference>